<name>A0A1X7VV71_AMPQE</name>
<dbReference type="AlphaFoldDB" id="A0A1X7VV71"/>
<protein>
    <recommendedName>
        <fullName evidence="17">Centromere/kinetochore protein zw10 homolog</fullName>
    </recommendedName>
</protein>
<keyword evidence="4" id="KW-0158">Chromosome</keyword>
<dbReference type="Pfam" id="PF20666">
    <property type="entry name" value="ZW10_C"/>
    <property type="match status" value="1"/>
</dbReference>
<dbReference type="Pfam" id="PF06248">
    <property type="entry name" value="Zw10_N"/>
    <property type="match status" value="1"/>
</dbReference>
<evidence type="ECO:0000256" key="5">
    <source>
        <dbReference type="ARBA" id="ARBA00022490"/>
    </source>
</evidence>
<evidence type="ECO:0000256" key="7">
    <source>
        <dbReference type="ARBA" id="ARBA00022776"/>
    </source>
</evidence>
<dbReference type="GO" id="GO:0005737">
    <property type="term" value="C:cytoplasm"/>
    <property type="evidence" value="ECO:0007669"/>
    <property type="project" value="UniProtKB-SubCell"/>
</dbReference>
<evidence type="ECO:0000256" key="3">
    <source>
        <dbReference type="ARBA" id="ARBA00006245"/>
    </source>
</evidence>
<accession>A0A1X7VV71</accession>
<proteinExistence type="inferred from homology"/>
<evidence type="ECO:0000256" key="9">
    <source>
        <dbReference type="ARBA" id="ARBA00023306"/>
    </source>
</evidence>
<comment type="subcellular location">
    <subcellularLocation>
        <location evidence="2">Chromosome</location>
        <location evidence="2">Centromere</location>
        <location evidence="2">Kinetochore</location>
    </subcellularLocation>
    <subcellularLocation>
        <location evidence="1">Cytoplasm</location>
    </subcellularLocation>
</comment>
<feature type="domain" description="ZW10 C-terminal helical" evidence="14">
    <location>
        <begin position="601"/>
        <end position="749"/>
    </location>
</feature>
<evidence type="ECO:0000259" key="13">
    <source>
        <dbReference type="Pfam" id="PF20666"/>
    </source>
</evidence>
<dbReference type="InterPro" id="IPR009361">
    <property type="entry name" value="Zw10_N"/>
</dbReference>
<keyword evidence="16" id="KW-1185">Reference proteome</keyword>
<dbReference type="GO" id="GO:0007094">
    <property type="term" value="P:mitotic spindle assembly checkpoint signaling"/>
    <property type="evidence" value="ECO:0007669"/>
    <property type="project" value="TreeGrafter"/>
</dbReference>
<dbReference type="EnsemblMetazoa" id="Aqu2.1.44232_001">
    <property type="protein sequence ID" value="Aqu2.1.44232_001"/>
    <property type="gene ID" value="Aqu2.1.44232"/>
</dbReference>
<keyword evidence="7" id="KW-0498">Mitosis</keyword>
<dbReference type="EnsemblMetazoa" id="XM_011404279.2">
    <property type="protein sequence ID" value="XP_011402581.1"/>
    <property type="gene ID" value="LOC105311992"/>
</dbReference>
<dbReference type="Gene3D" id="1.10.357.150">
    <property type="match status" value="1"/>
</dbReference>
<keyword evidence="6" id="KW-0132">Cell division</keyword>
<dbReference type="GO" id="GO:0051301">
    <property type="term" value="P:cell division"/>
    <property type="evidence" value="ECO:0007669"/>
    <property type="project" value="UniProtKB-KW"/>
</dbReference>
<dbReference type="KEGG" id="aqu:105311992"/>
<evidence type="ECO:0000256" key="8">
    <source>
        <dbReference type="ARBA" id="ARBA00022838"/>
    </source>
</evidence>
<dbReference type="InterPro" id="IPR046362">
    <property type="entry name" value="Zw10/DSL1_C_sf"/>
</dbReference>
<evidence type="ECO:0000313" key="15">
    <source>
        <dbReference type="EnsemblMetazoa" id="Aqu2.1.44232_001"/>
    </source>
</evidence>
<dbReference type="Proteomes" id="UP000007879">
    <property type="component" value="Unassembled WGS sequence"/>
</dbReference>
<keyword evidence="9" id="KW-0131">Cell cycle</keyword>
<dbReference type="OMA" id="HHLLTMG"/>
<dbReference type="GO" id="GO:0005634">
    <property type="term" value="C:nucleus"/>
    <property type="evidence" value="ECO:0007669"/>
    <property type="project" value="InterPro"/>
</dbReference>
<gene>
    <name evidence="15" type="primary">105311992</name>
</gene>
<dbReference type="InterPro" id="IPR048343">
    <property type="entry name" value="ZW10_C"/>
</dbReference>
<feature type="domain" description="Centromere/kinetochore protein zw10 C-terminal" evidence="13">
    <location>
        <begin position="450"/>
        <end position="575"/>
    </location>
</feature>
<evidence type="ECO:0000256" key="6">
    <source>
        <dbReference type="ARBA" id="ARBA00022618"/>
    </source>
</evidence>
<organism evidence="15">
    <name type="scientific">Amphimedon queenslandica</name>
    <name type="common">Sponge</name>
    <dbReference type="NCBI Taxonomy" id="400682"/>
    <lineage>
        <taxon>Eukaryota</taxon>
        <taxon>Metazoa</taxon>
        <taxon>Porifera</taxon>
        <taxon>Demospongiae</taxon>
        <taxon>Heteroscleromorpha</taxon>
        <taxon>Haplosclerida</taxon>
        <taxon>Niphatidae</taxon>
        <taxon>Amphimedon</taxon>
    </lineage>
</organism>
<dbReference type="STRING" id="400682.A0A1X7VV71"/>
<evidence type="ECO:0000259" key="11">
    <source>
        <dbReference type="Pfam" id="PF06248"/>
    </source>
</evidence>
<dbReference type="Pfam" id="PF20665">
    <property type="entry name" value="Zw10_middle"/>
    <property type="match status" value="1"/>
</dbReference>
<dbReference type="InParanoid" id="A0A1X7VV71"/>
<dbReference type="eggNOG" id="KOG2163">
    <property type="taxonomic scope" value="Eukaryota"/>
</dbReference>
<evidence type="ECO:0000313" key="16">
    <source>
        <dbReference type="Proteomes" id="UP000007879"/>
    </source>
</evidence>
<dbReference type="GO" id="GO:0006888">
    <property type="term" value="P:endoplasmic reticulum to Golgi vesicle-mediated transport"/>
    <property type="evidence" value="ECO:0007669"/>
    <property type="project" value="TreeGrafter"/>
</dbReference>
<dbReference type="InterPro" id="IPR048344">
    <property type="entry name" value="Zw10_middle"/>
</dbReference>
<evidence type="ECO:0000256" key="10">
    <source>
        <dbReference type="ARBA" id="ARBA00023328"/>
    </source>
</evidence>
<evidence type="ECO:0000259" key="14">
    <source>
        <dbReference type="Pfam" id="PF22766"/>
    </source>
</evidence>
<dbReference type="Pfam" id="PF22766">
    <property type="entry name" value="ZW10_C2"/>
    <property type="match status" value="1"/>
</dbReference>
<comment type="similarity">
    <text evidence="3">Belongs to the ZW10 family.</text>
</comment>
<dbReference type="GO" id="GO:1990423">
    <property type="term" value="C:RZZ complex"/>
    <property type="evidence" value="ECO:0007669"/>
    <property type="project" value="TreeGrafter"/>
</dbReference>
<dbReference type="PANTHER" id="PTHR12205:SF0">
    <property type="entry name" value="CENTROMERE_KINETOCHORE PROTEIN ZW10 HOMOLOG"/>
    <property type="match status" value="1"/>
</dbReference>
<reference evidence="15" key="2">
    <citation type="submission" date="2017-05" db="UniProtKB">
        <authorList>
            <consortium name="EnsemblMetazoa"/>
        </authorList>
    </citation>
    <scope>IDENTIFICATION</scope>
</reference>
<keyword evidence="10" id="KW-0137">Centromere</keyword>
<sequence>MAAMVEEARDLVSNILRSCTNSEGLMLEESIQRVLKRNNELKMEVSGFLKKYYHEFLPMADSSLSLENRARDIMTDTQRLTSLIEDNLNSQRLSDSAGKRQEGEARLKEITVTISFVESLLEVHKRLIKAREELKNSNYLRAAELTEAVTEIMIEIRGLGCEAIVYRSLKEELDLLKSDIKFSLYEEWNKMVTWTTLSSNNQSTDLAILSSHTVPAESCEDFENVVLSLFTILEEEEWKARVKTYSQKLLENIVKPLLTNGEHRLEVQSEREDKIEMMIMTSPPVSIEDKLCSVITILTTVTKMIPLAHRPDWSSKLGKEIEPELYLLVHSLLSQSSPKTAEERTSYSMISETVLQLEESFVELGLVVSEYTSLSDYTKNVDTHIVNQQCQDILDHARLILTRPLYETTAVGGADTTELLKKFKFRAEPQQKELEQHQVEADISSFPFSFLFPCCLISSSTKDLIALLYDTLSKCESTSAATASQMYITSRDMVDLFIALSQSYCLTGESDPLVSVLQHNNYMYVSHHLLIIGRHQFSSGLPGKAPMTFIDFVPQLRRLAESCFLAEMGSQTSVIESFLKSSPSFNDIGSDPDKQESLTLAVCQSLNHIASLSKTFSNALPDELHKRCKYGLLNLLVSELIERTLSVEDFSVDDSNFLYTFLSSNVLEKWSVDHRGRDETEEAVADLCTSWEKLKELVFVLKAEQEDIVSRWGKGEGPLSKHMSVPEVKHLIRASFKNTSRRAETLAKIT</sequence>
<keyword evidence="5" id="KW-0963">Cytoplasm</keyword>
<keyword evidence="8" id="KW-0995">Kinetochore</keyword>
<evidence type="ECO:0000256" key="2">
    <source>
        <dbReference type="ARBA" id="ARBA00004629"/>
    </source>
</evidence>
<dbReference type="PANTHER" id="PTHR12205">
    <property type="entry name" value="CENTROMERE/KINETOCHORE PROTEIN ZW10"/>
    <property type="match status" value="1"/>
</dbReference>
<evidence type="ECO:0008006" key="17">
    <source>
        <dbReference type="Google" id="ProtNLM"/>
    </source>
</evidence>
<evidence type="ECO:0000256" key="1">
    <source>
        <dbReference type="ARBA" id="ARBA00004496"/>
    </source>
</evidence>
<dbReference type="OrthoDB" id="534815at2759"/>
<evidence type="ECO:0000256" key="4">
    <source>
        <dbReference type="ARBA" id="ARBA00022454"/>
    </source>
</evidence>
<feature type="domain" description="Centromere/kinetochore protein zw10 N-terminal" evidence="11">
    <location>
        <begin position="35"/>
        <end position="127"/>
    </location>
</feature>
<evidence type="ECO:0000259" key="12">
    <source>
        <dbReference type="Pfam" id="PF20665"/>
    </source>
</evidence>
<feature type="domain" description="Centromere/kinetochore protein zw10 middle" evidence="12">
    <location>
        <begin position="184"/>
        <end position="400"/>
    </location>
</feature>
<dbReference type="InterPro" id="IPR055148">
    <property type="entry name" value="ZW10_C_2"/>
</dbReference>
<reference evidence="16" key="1">
    <citation type="journal article" date="2010" name="Nature">
        <title>The Amphimedon queenslandica genome and the evolution of animal complexity.</title>
        <authorList>
            <person name="Srivastava M."/>
            <person name="Simakov O."/>
            <person name="Chapman J."/>
            <person name="Fahey B."/>
            <person name="Gauthier M.E."/>
            <person name="Mitros T."/>
            <person name="Richards G.S."/>
            <person name="Conaco C."/>
            <person name="Dacre M."/>
            <person name="Hellsten U."/>
            <person name="Larroux C."/>
            <person name="Putnam N.H."/>
            <person name="Stanke M."/>
            <person name="Adamska M."/>
            <person name="Darling A."/>
            <person name="Degnan S.M."/>
            <person name="Oakley T.H."/>
            <person name="Plachetzki D.C."/>
            <person name="Zhai Y."/>
            <person name="Adamski M."/>
            <person name="Calcino A."/>
            <person name="Cummins S.F."/>
            <person name="Goodstein D.M."/>
            <person name="Harris C."/>
            <person name="Jackson D.J."/>
            <person name="Leys S.P."/>
            <person name="Shu S."/>
            <person name="Woodcroft B.J."/>
            <person name="Vervoort M."/>
            <person name="Kosik K.S."/>
            <person name="Manning G."/>
            <person name="Degnan B.M."/>
            <person name="Rokhsar D.S."/>
        </authorList>
    </citation>
    <scope>NUCLEOTIDE SEQUENCE [LARGE SCALE GENOMIC DNA]</scope>
</reference>